<comment type="caution">
    <text evidence="2">The sequence shown here is derived from an EMBL/GenBank/DDBJ whole genome shotgun (WGS) entry which is preliminary data.</text>
</comment>
<evidence type="ECO:0000256" key="1">
    <source>
        <dbReference type="SAM" id="Phobius"/>
    </source>
</evidence>
<feature type="transmembrane region" description="Helical" evidence="1">
    <location>
        <begin position="44"/>
        <end position="63"/>
    </location>
</feature>
<dbReference type="EMBL" id="JAUSTQ010000007">
    <property type="protein sequence ID" value="MDQ0159995.1"/>
    <property type="molecule type" value="Genomic_DNA"/>
</dbReference>
<keyword evidence="3" id="KW-1185">Reference proteome</keyword>
<reference evidence="2 3" key="1">
    <citation type="submission" date="2023-07" db="EMBL/GenBank/DDBJ databases">
        <title>Genomic Encyclopedia of Type Strains, Phase IV (KMG-IV): sequencing the most valuable type-strain genomes for metagenomic binning, comparative biology and taxonomic classification.</title>
        <authorList>
            <person name="Goeker M."/>
        </authorList>
    </citation>
    <scope>NUCLEOTIDE SEQUENCE [LARGE SCALE GENOMIC DNA]</scope>
    <source>
        <strain evidence="2 3">DSM 16460</strain>
    </source>
</reference>
<keyword evidence="1" id="KW-0472">Membrane</keyword>
<feature type="transmembrane region" description="Helical" evidence="1">
    <location>
        <begin position="5"/>
        <end position="24"/>
    </location>
</feature>
<accession>A0ABT9VGK5</accession>
<dbReference type="Proteomes" id="UP001224359">
    <property type="component" value="Unassembled WGS sequence"/>
</dbReference>
<protein>
    <submittedName>
        <fullName evidence="2">Magnesium-transporting ATPase (P-type)</fullName>
    </submittedName>
</protein>
<name>A0ABT9VGK5_9BACI</name>
<keyword evidence="1" id="KW-0812">Transmembrane</keyword>
<evidence type="ECO:0000313" key="2">
    <source>
        <dbReference type="EMBL" id="MDQ0159995.1"/>
    </source>
</evidence>
<sequence>MKWSIYQLLTFSLIVLFMWFLEYINQKGTNPTSSGEWTAVNSTYMTFLTVALVITLFYLIFLFEAKKDNSLLDRSLWKVMPTICIVAGIVSVILFLIGGTFGPIMEW</sequence>
<evidence type="ECO:0000313" key="3">
    <source>
        <dbReference type="Proteomes" id="UP001224359"/>
    </source>
</evidence>
<keyword evidence="1" id="KW-1133">Transmembrane helix</keyword>
<proteinExistence type="predicted"/>
<gene>
    <name evidence="2" type="ORF">J2S77_001982</name>
</gene>
<dbReference type="RefSeq" id="WP_306976888.1">
    <property type="nucleotide sequence ID" value="NZ_JAUSTQ010000007.1"/>
</dbReference>
<organism evidence="2 3">
    <name type="scientific">Alkalibacillus salilacus</name>
    <dbReference type="NCBI Taxonomy" id="284582"/>
    <lineage>
        <taxon>Bacteria</taxon>
        <taxon>Bacillati</taxon>
        <taxon>Bacillota</taxon>
        <taxon>Bacilli</taxon>
        <taxon>Bacillales</taxon>
        <taxon>Bacillaceae</taxon>
        <taxon>Alkalibacillus</taxon>
    </lineage>
</organism>
<feature type="transmembrane region" description="Helical" evidence="1">
    <location>
        <begin position="75"/>
        <end position="97"/>
    </location>
</feature>